<dbReference type="Proteomes" id="UP000079169">
    <property type="component" value="Unplaced"/>
</dbReference>
<organism evidence="1 2">
    <name type="scientific">Diaphorina citri</name>
    <name type="common">Asian citrus psyllid</name>
    <dbReference type="NCBI Taxonomy" id="121845"/>
    <lineage>
        <taxon>Eukaryota</taxon>
        <taxon>Metazoa</taxon>
        <taxon>Ecdysozoa</taxon>
        <taxon>Arthropoda</taxon>
        <taxon>Hexapoda</taxon>
        <taxon>Insecta</taxon>
        <taxon>Pterygota</taxon>
        <taxon>Neoptera</taxon>
        <taxon>Paraneoptera</taxon>
        <taxon>Hemiptera</taxon>
        <taxon>Sternorrhyncha</taxon>
        <taxon>Psylloidea</taxon>
        <taxon>Psyllidae</taxon>
        <taxon>Diaphorininae</taxon>
        <taxon>Diaphorina</taxon>
    </lineage>
</organism>
<accession>A0A1S3D9A7</accession>
<dbReference type="RefSeq" id="XP_008477123.1">
    <property type="nucleotide sequence ID" value="XM_008478901.3"/>
</dbReference>
<sequence length="123" mass="14036">MTILGPESTTSSSHLDPNWILDGNPEGYLFWRRKSAPKCHSDHSVLIENIQHRVKFKHDVQVVEFLKQEYEDQHDYDEDKDTSSSDFAESSFPCDVGSDSTSVLLSSLCVAVMFLILTYQCLF</sequence>
<evidence type="ECO:0000313" key="2">
    <source>
        <dbReference type="RefSeq" id="XP_008477123.1"/>
    </source>
</evidence>
<dbReference type="AlphaFoldDB" id="A0A1S3D9A7"/>
<proteinExistence type="predicted"/>
<dbReference type="PaxDb" id="121845-A0A1S3D9A7"/>
<dbReference type="KEGG" id="dci:103514035"/>
<protein>
    <submittedName>
        <fullName evidence="2">Uncharacterized protein LOC103514035</fullName>
    </submittedName>
</protein>
<keyword evidence="1" id="KW-1185">Reference proteome</keyword>
<name>A0A1S3D9A7_DIACI</name>
<evidence type="ECO:0000313" key="1">
    <source>
        <dbReference type="Proteomes" id="UP000079169"/>
    </source>
</evidence>
<reference evidence="2" key="1">
    <citation type="submission" date="2025-08" db="UniProtKB">
        <authorList>
            <consortium name="RefSeq"/>
        </authorList>
    </citation>
    <scope>IDENTIFICATION</scope>
</reference>
<dbReference type="STRING" id="121845.A0A1S3D9A7"/>
<dbReference type="GeneID" id="103514035"/>
<gene>
    <name evidence="2" type="primary">LOC103514035</name>
</gene>